<dbReference type="PROSITE" id="PS51123">
    <property type="entry name" value="OMPA_2"/>
    <property type="match status" value="1"/>
</dbReference>
<evidence type="ECO:0000256" key="1">
    <source>
        <dbReference type="ARBA" id="ARBA00004162"/>
    </source>
</evidence>
<dbReference type="PANTHER" id="PTHR30329:SF21">
    <property type="entry name" value="LIPOPROTEIN YIAD-RELATED"/>
    <property type="match status" value="1"/>
</dbReference>
<proteinExistence type="inferred from homology"/>
<dbReference type="Proteomes" id="UP001595799">
    <property type="component" value="Unassembled WGS sequence"/>
</dbReference>
<accession>A0ABV8UIQ2</accession>
<keyword evidence="10" id="KW-0282">Flagellum</keyword>
<feature type="domain" description="OmpA-like" evidence="9">
    <location>
        <begin position="138"/>
        <end position="261"/>
    </location>
</feature>
<evidence type="ECO:0000256" key="8">
    <source>
        <dbReference type="SAM" id="Phobius"/>
    </source>
</evidence>
<reference evidence="11" key="1">
    <citation type="journal article" date="2019" name="Int. J. Syst. Evol. Microbiol.">
        <title>The Global Catalogue of Microorganisms (GCM) 10K type strain sequencing project: providing services to taxonomists for standard genome sequencing and annotation.</title>
        <authorList>
            <consortium name="The Broad Institute Genomics Platform"/>
            <consortium name="The Broad Institute Genome Sequencing Center for Infectious Disease"/>
            <person name="Wu L."/>
            <person name="Ma J."/>
        </authorList>
    </citation>
    <scope>NUCLEOTIDE SEQUENCE [LARGE SCALE GENOMIC DNA]</scope>
    <source>
        <strain evidence="11">CECT 8472</strain>
    </source>
</reference>
<evidence type="ECO:0000313" key="11">
    <source>
        <dbReference type="Proteomes" id="UP001595799"/>
    </source>
</evidence>
<dbReference type="RefSeq" id="WP_382421496.1">
    <property type="nucleotide sequence ID" value="NZ_JBHSCW010000003.1"/>
</dbReference>
<keyword evidence="11" id="KW-1185">Reference proteome</keyword>
<dbReference type="EMBL" id="JBHSCW010000003">
    <property type="protein sequence ID" value="MFC4351157.1"/>
    <property type="molecule type" value="Genomic_DNA"/>
</dbReference>
<evidence type="ECO:0000256" key="4">
    <source>
        <dbReference type="ARBA" id="ARBA00022692"/>
    </source>
</evidence>
<name>A0ABV8UIQ2_9PROT</name>
<keyword evidence="6 7" id="KW-0472">Membrane</keyword>
<evidence type="ECO:0000256" key="5">
    <source>
        <dbReference type="ARBA" id="ARBA00022989"/>
    </source>
</evidence>
<sequence length="265" mass="29126">MTSQDGGRGTEQGKKGPYIPFAPGMGATGGIPSGAGAGGKSGAWLVTFTDLVALMLAFFVMMFAMMTLDEQNWDALRSNFLGQLETLKEDPVVSPDHEKDMETARLRPGINLNYLAAQLRAEFAGSEYLDQAAVHRREDRLIVELPHDMLFETGAIEPIPRAERAIFTIGGLLARIRNRIEVVGYTDPQPIEDGPHSNWELSLARAAWVAHFLKQSGYRPDIVIRGHGDGRFEELTQASGENSSDGFRQGRRTEIVVLRDAGDLE</sequence>
<protein>
    <submittedName>
        <fullName evidence="10">Flagellar motor protein MotB</fullName>
    </submittedName>
</protein>
<evidence type="ECO:0000313" key="10">
    <source>
        <dbReference type="EMBL" id="MFC4351157.1"/>
    </source>
</evidence>
<feature type="transmembrane region" description="Helical" evidence="8">
    <location>
        <begin position="43"/>
        <end position="68"/>
    </location>
</feature>
<evidence type="ECO:0000256" key="2">
    <source>
        <dbReference type="ARBA" id="ARBA00008914"/>
    </source>
</evidence>
<organism evidence="10 11">
    <name type="scientific">Fodinicurvata halophila</name>
    <dbReference type="NCBI Taxonomy" id="1419723"/>
    <lineage>
        <taxon>Bacteria</taxon>
        <taxon>Pseudomonadati</taxon>
        <taxon>Pseudomonadota</taxon>
        <taxon>Alphaproteobacteria</taxon>
        <taxon>Rhodospirillales</taxon>
        <taxon>Rhodovibrionaceae</taxon>
        <taxon>Fodinicurvata</taxon>
    </lineage>
</organism>
<keyword evidence="10" id="KW-0969">Cilium</keyword>
<dbReference type="InterPro" id="IPR025713">
    <property type="entry name" value="MotB-like_N_dom"/>
</dbReference>
<dbReference type="SUPFAM" id="SSF103088">
    <property type="entry name" value="OmpA-like"/>
    <property type="match status" value="1"/>
</dbReference>
<comment type="caution">
    <text evidence="10">The sequence shown here is derived from an EMBL/GenBank/DDBJ whole genome shotgun (WGS) entry which is preliminary data.</text>
</comment>
<dbReference type="InterPro" id="IPR050330">
    <property type="entry name" value="Bact_OuterMem_StrucFunc"/>
</dbReference>
<gene>
    <name evidence="10" type="ORF">ACFOW6_06320</name>
</gene>
<evidence type="ECO:0000256" key="3">
    <source>
        <dbReference type="ARBA" id="ARBA00022475"/>
    </source>
</evidence>
<dbReference type="Pfam" id="PF13677">
    <property type="entry name" value="MotB_plug"/>
    <property type="match status" value="1"/>
</dbReference>
<dbReference type="Pfam" id="PF00691">
    <property type="entry name" value="OmpA"/>
    <property type="match status" value="1"/>
</dbReference>
<comment type="similarity">
    <text evidence="2">Belongs to the MotB family.</text>
</comment>
<keyword evidence="4 8" id="KW-0812">Transmembrane</keyword>
<evidence type="ECO:0000256" key="6">
    <source>
        <dbReference type="ARBA" id="ARBA00023136"/>
    </source>
</evidence>
<keyword evidence="5 8" id="KW-1133">Transmembrane helix</keyword>
<evidence type="ECO:0000256" key="7">
    <source>
        <dbReference type="PROSITE-ProRule" id="PRU00473"/>
    </source>
</evidence>
<dbReference type="InterPro" id="IPR036737">
    <property type="entry name" value="OmpA-like_sf"/>
</dbReference>
<keyword evidence="3" id="KW-1003">Cell membrane</keyword>
<dbReference type="Gene3D" id="3.30.1330.60">
    <property type="entry name" value="OmpA-like domain"/>
    <property type="match status" value="1"/>
</dbReference>
<dbReference type="PANTHER" id="PTHR30329">
    <property type="entry name" value="STATOR ELEMENT OF FLAGELLAR MOTOR COMPLEX"/>
    <property type="match status" value="1"/>
</dbReference>
<comment type="subcellular location">
    <subcellularLocation>
        <location evidence="1">Cell membrane</location>
        <topology evidence="1">Single-pass membrane protein</topology>
    </subcellularLocation>
</comment>
<keyword evidence="10" id="KW-0966">Cell projection</keyword>
<evidence type="ECO:0000259" key="9">
    <source>
        <dbReference type="PROSITE" id="PS51123"/>
    </source>
</evidence>
<dbReference type="InterPro" id="IPR006665">
    <property type="entry name" value="OmpA-like"/>
</dbReference>